<evidence type="ECO:0000313" key="2">
    <source>
        <dbReference type="EMBL" id="HJD41342.1"/>
    </source>
</evidence>
<dbReference type="Gene3D" id="3.30.565.60">
    <property type="match status" value="1"/>
</dbReference>
<dbReference type="InterPro" id="IPR007421">
    <property type="entry name" value="Schlafen_AlbA_2_dom"/>
</dbReference>
<proteinExistence type="predicted"/>
<protein>
    <submittedName>
        <fullName evidence="2">DNA binding domain-containing protein</fullName>
    </submittedName>
</protein>
<gene>
    <name evidence="2" type="ORF">H9913_15110</name>
</gene>
<dbReference type="Pfam" id="PF13749">
    <property type="entry name" value="HATPase_c_4"/>
    <property type="match status" value="1"/>
</dbReference>
<evidence type="ECO:0000313" key="3">
    <source>
        <dbReference type="Proteomes" id="UP000823850"/>
    </source>
</evidence>
<organism evidence="2 3">
    <name type="scientific">Candidatus Blautia stercoripullorum</name>
    <dbReference type="NCBI Taxonomy" id="2838502"/>
    <lineage>
        <taxon>Bacteria</taxon>
        <taxon>Bacillati</taxon>
        <taxon>Bacillota</taxon>
        <taxon>Clostridia</taxon>
        <taxon>Lachnospirales</taxon>
        <taxon>Lachnospiraceae</taxon>
        <taxon>Blautia</taxon>
    </lineage>
</organism>
<dbReference type="AlphaFoldDB" id="A0A9D2U6B1"/>
<dbReference type="Proteomes" id="UP000823850">
    <property type="component" value="Unassembled WGS sequence"/>
</dbReference>
<dbReference type="PANTHER" id="PTHR30595:SF6">
    <property type="entry name" value="SCHLAFEN ALBA-2 DOMAIN-CONTAINING PROTEIN"/>
    <property type="match status" value="1"/>
</dbReference>
<dbReference type="Pfam" id="PF04326">
    <property type="entry name" value="SLFN_AlbA_2"/>
    <property type="match status" value="1"/>
</dbReference>
<reference evidence="2" key="1">
    <citation type="journal article" date="2021" name="PeerJ">
        <title>Extensive microbial diversity within the chicken gut microbiome revealed by metagenomics and culture.</title>
        <authorList>
            <person name="Gilroy R."/>
            <person name="Ravi A."/>
            <person name="Getino M."/>
            <person name="Pursley I."/>
            <person name="Horton D.L."/>
            <person name="Alikhan N.F."/>
            <person name="Baker D."/>
            <person name="Gharbi K."/>
            <person name="Hall N."/>
            <person name="Watson M."/>
            <person name="Adriaenssens E.M."/>
            <person name="Foster-Nyarko E."/>
            <person name="Jarju S."/>
            <person name="Secka A."/>
            <person name="Antonio M."/>
            <person name="Oren A."/>
            <person name="Chaudhuri R.R."/>
            <person name="La Ragione R."/>
            <person name="Hildebrand F."/>
            <person name="Pallen M.J."/>
        </authorList>
    </citation>
    <scope>NUCLEOTIDE SEQUENCE</scope>
    <source>
        <strain evidence="2">ChiW19-6364</strain>
    </source>
</reference>
<dbReference type="Gene3D" id="3.30.950.30">
    <property type="entry name" value="Schlafen, AAA domain"/>
    <property type="match status" value="1"/>
</dbReference>
<name>A0A9D2U6B1_9FIRM</name>
<evidence type="ECO:0000259" key="1">
    <source>
        <dbReference type="Pfam" id="PF04326"/>
    </source>
</evidence>
<comment type="caution">
    <text evidence="2">The sequence shown here is derived from an EMBL/GenBank/DDBJ whole genome shotgun (WGS) entry which is preliminary data.</text>
</comment>
<feature type="domain" description="Schlafen AlbA-2" evidence="1">
    <location>
        <begin position="26"/>
        <end position="148"/>
    </location>
</feature>
<dbReference type="InterPro" id="IPR038461">
    <property type="entry name" value="Schlafen_AlbA_2_dom_sf"/>
</dbReference>
<dbReference type="PANTHER" id="PTHR30595">
    <property type="entry name" value="GLPR-RELATED TRANSCRIPTIONAL REPRESSOR"/>
    <property type="match status" value="1"/>
</dbReference>
<sequence length="572" mass="66821">MDLWLESKPSNSELCTVLDRLIKNWETEVVEFKEAGKDYDKNKIGQYFSAISNEANLKSLQHGWLVFGVRNKDKAIVGSEYRISKGLDALKQEISIGTTGGISFIEIYEVFPIVKGEKKRVILFQIPAATTATPTGWYDHFYGRNGESLGALSVEEIDRIRGQEKKDWSKQTIPKAKLEHLNKQAILLARENYKKKMNKSYISEEVDRMTDEQFLTKLKLIINGKITNAAMLLLGNEDYDYLFKTVPEASWRVFDSRNEVSDYEIFKIPYITLSERLFGKIRNLTYRYMPNQLTLFPTETKQYDMWILRELLNNCIAHSEYTYGGRIYLNEYEDKIILTNPGSFLPGKIEPILDPAYNPPFYRNQLLAETMVKLNMIDSQSTGIRRVFRIQKERYFPLPDYDLSNKQQVRVRVYGKILDENYSQILFKNPDFDLETVFLIDCVQKGIKIDKSAVKHLRKLKVIEGKMPNIFLSATISETIGEKTQYVKNKAFDDKYYKDLIVKYLEQYGKAKKRDIRTLLWDKLPEVMEDKQKEDKIRNLLSSMRRKNIITTDSSNKQVSSWILVSKFKQEK</sequence>
<dbReference type="InterPro" id="IPR038475">
    <property type="entry name" value="RecG_C_sf"/>
</dbReference>
<dbReference type="EMBL" id="DWUX01000256">
    <property type="protein sequence ID" value="HJD41342.1"/>
    <property type="molecule type" value="Genomic_DNA"/>
</dbReference>
<reference evidence="2" key="2">
    <citation type="submission" date="2021-04" db="EMBL/GenBank/DDBJ databases">
        <authorList>
            <person name="Gilroy R."/>
        </authorList>
    </citation>
    <scope>NUCLEOTIDE SEQUENCE</scope>
    <source>
        <strain evidence="2">ChiW19-6364</strain>
    </source>
</reference>
<accession>A0A9D2U6B1</accession>